<evidence type="ECO:0000256" key="1">
    <source>
        <dbReference type="ARBA" id="ARBA00022649"/>
    </source>
</evidence>
<keyword evidence="3" id="KW-1185">Reference proteome</keyword>
<dbReference type="InterPro" id="IPR035093">
    <property type="entry name" value="RelE/ParE_toxin_dom_sf"/>
</dbReference>
<dbReference type="EMBL" id="JAPDDT010000023">
    <property type="protein sequence ID" value="MCW1926242.1"/>
    <property type="molecule type" value="Genomic_DNA"/>
</dbReference>
<evidence type="ECO:0000313" key="3">
    <source>
        <dbReference type="Proteomes" id="UP001320876"/>
    </source>
</evidence>
<comment type="caution">
    <text evidence="2">The sequence shown here is derived from an EMBL/GenBank/DDBJ whole genome shotgun (WGS) entry which is preliminary data.</text>
</comment>
<proteinExistence type="predicted"/>
<evidence type="ECO:0000313" key="2">
    <source>
        <dbReference type="EMBL" id="MCW1926242.1"/>
    </source>
</evidence>
<accession>A0ABT3GRX8</accession>
<reference evidence="2 3" key="1">
    <citation type="submission" date="2022-10" db="EMBL/GenBank/DDBJ databases">
        <title>Luteolibacter arcticus strain CCTCC AB 2014275, whole genome shotgun sequencing project.</title>
        <authorList>
            <person name="Zhao G."/>
            <person name="Shen L."/>
        </authorList>
    </citation>
    <scope>NUCLEOTIDE SEQUENCE [LARGE SCALE GENOMIC DNA]</scope>
    <source>
        <strain evidence="2 3">CCTCC AB 2014275</strain>
    </source>
</reference>
<keyword evidence="1" id="KW-1277">Toxin-antitoxin system</keyword>
<dbReference type="InterPro" id="IPR007712">
    <property type="entry name" value="RelE/ParE_toxin"/>
</dbReference>
<gene>
    <name evidence="2" type="ORF">OKA05_27035</name>
</gene>
<dbReference type="Gene3D" id="3.30.2310.20">
    <property type="entry name" value="RelE-like"/>
    <property type="match status" value="1"/>
</dbReference>
<protein>
    <submittedName>
        <fullName evidence="2">Type II toxin-antitoxin system RelE/ParE family toxin</fullName>
    </submittedName>
</protein>
<dbReference type="RefSeq" id="WP_264490350.1">
    <property type="nucleotide sequence ID" value="NZ_JAPDDT010000023.1"/>
</dbReference>
<name>A0ABT3GRX8_9BACT</name>
<dbReference type="Proteomes" id="UP001320876">
    <property type="component" value="Unassembled WGS sequence"/>
</dbReference>
<dbReference type="Pfam" id="PF05016">
    <property type="entry name" value="ParE_toxin"/>
    <property type="match status" value="1"/>
</dbReference>
<sequence length="97" mass="11571">MWFILHPRIQRDLRAALSYYEEEGGPGLADRFFDEAEAVVDALKRNPQGFHFIAEGLRRASFQSFPYHFVYEEDPIRVRVLVLRHDKRHPAYGLRRR</sequence>
<organism evidence="2 3">
    <name type="scientific">Luteolibacter arcticus</name>
    <dbReference type="NCBI Taxonomy" id="1581411"/>
    <lineage>
        <taxon>Bacteria</taxon>
        <taxon>Pseudomonadati</taxon>
        <taxon>Verrucomicrobiota</taxon>
        <taxon>Verrucomicrobiia</taxon>
        <taxon>Verrucomicrobiales</taxon>
        <taxon>Verrucomicrobiaceae</taxon>
        <taxon>Luteolibacter</taxon>
    </lineage>
</organism>